<name>A0A936Z089_9BURK</name>
<keyword evidence="1" id="KW-0472">Membrane</keyword>
<dbReference type="RefSeq" id="WP_201673884.1">
    <property type="nucleotide sequence ID" value="NZ_JAEQNE010000002.1"/>
</dbReference>
<proteinExistence type="predicted"/>
<keyword evidence="1" id="KW-1133">Transmembrane helix</keyword>
<organism evidence="2 3">
    <name type="scientific">Ramlibacter monticola</name>
    <dbReference type="NCBI Taxonomy" id="1926872"/>
    <lineage>
        <taxon>Bacteria</taxon>
        <taxon>Pseudomonadati</taxon>
        <taxon>Pseudomonadota</taxon>
        <taxon>Betaproteobacteria</taxon>
        <taxon>Burkholderiales</taxon>
        <taxon>Comamonadaceae</taxon>
        <taxon>Ramlibacter</taxon>
    </lineage>
</organism>
<sequence length="205" mass="22813">MTTRNSDHRRLRKAWHTFARCVSFEWLLTPTRPNGGDIVLARSIAVATLLCATSLLLRNAIDPDLKGPMSWAGLGRQFIETAPWFAAAAGAVYAALYARFSSQWSYLAALYNQIKQAEIELFCADSCNEGSAKKKLAQWKAGYIEDAQDLHLHTKGNIAGIIHFWGEDSDVADAFTSWAPGAEMRWQRVRAEVEAAFKAAADKYK</sequence>
<feature type="transmembrane region" description="Helical" evidence="1">
    <location>
        <begin position="81"/>
        <end position="100"/>
    </location>
</feature>
<evidence type="ECO:0000256" key="1">
    <source>
        <dbReference type="SAM" id="Phobius"/>
    </source>
</evidence>
<reference evidence="2 3" key="1">
    <citation type="journal article" date="2017" name="Int. J. Syst. Evol. Microbiol.">
        <title>Ramlibacter monticola sp. nov., isolated from forest soil.</title>
        <authorList>
            <person name="Chaudhary D.K."/>
            <person name="Kim J."/>
        </authorList>
    </citation>
    <scope>NUCLEOTIDE SEQUENCE [LARGE SCALE GENOMIC DNA]</scope>
    <source>
        <strain evidence="2 3">KACC 19175</strain>
    </source>
</reference>
<feature type="transmembrane region" description="Helical" evidence="1">
    <location>
        <begin position="39"/>
        <end position="61"/>
    </location>
</feature>
<dbReference type="Proteomes" id="UP000599109">
    <property type="component" value="Unassembled WGS sequence"/>
</dbReference>
<dbReference type="AlphaFoldDB" id="A0A936Z089"/>
<accession>A0A936Z089</accession>
<protein>
    <recommendedName>
        <fullName evidence="4">SMODS and SLOG-associating 2TM effector domain-containing protein</fullName>
    </recommendedName>
</protein>
<gene>
    <name evidence="2" type="ORF">JJ685_08830</name>
</gene>
<evidence type="ECO:0000313" key="2">
    <source>
        <dbReference type="EMBL" id="MBL0391240.1"/>
    </source>
</evidence>
<keyword evidence="3" id="KW-1185">Reference proteome</keyword>
<comment type="caution">
    <text evidence="2">The sequence shown here is derived from an EMBL/GenBank/DDBJ whole genome shotgun (WGS) entry which is preliminary data.</text>
</comment>
<evidence type="ECO:0000313" key="3">
    <source>
        <dbReference type="Proteomes" id="UP000599109"/>
    </source>
</evidence>
<dbReference type="EMBL" id="JAEQNE010000002">
    <property type="protein sequence ID" value="MBL0391240.1"/>
    <property type="molecule type" value="Genomic_DNA"/>
</dbReference>
<keyword evidence="1" id="KW-0812">Transmembrane</keyword>
<evidence type="ECO:0008006" key="4">
    <source>
        <dbReference type="Google" id="ProtNLM"/>
    </source>
</evidence>